<evidence type="ECO:0000313" key="2">
    <source>
        <dbReference type="EMBL" id="TQM16401.1"/>
    </source>
</evidence>
<name>A0A543E4B3_9PSEU</name>
<dbReference type="RefSeq" id="WP_142053427.1">
    <property type="nucleotide sequence ID" value="NZ_VFPA01000001.1"/>
</dbReference>
<dbReference type="Pfam" id="PF12867">
    <property type="entry name" value="DinB_2"/>
    <property type="match status" value="1"/>
</dbReference>
<organism evidence="2 3">
    <name type="scientific">Pseudonocardia kunmingensis</name>
    <dbReference type="NCBI Taxonomy" id="630975"/>
    <lineage>
        <taxon>Bacteria</taxon>
        <taxon>Bacillati</taxon>
        <taxon>Actinomycetota</taxon>
        <taxon>Actinomycetes</taxon>
        <taxon>Pseudonocardiales</taxon>
        <taxon>Pseudonocardiaceae</taxon>
        <taxon>Pseudonocardia</taxon>
    </lineage>
</organism>
<dbReference type="AlphaFoldDB" id="A0A543E4B3"/>
<dbReference type="OrthoDB" id="3376896at2"/>
<evidence type="ECO:0000259" key="1">
    <source>
        <dbReference type="Pfam" id="PF12867"/>
    </source>
</evidence>
<dbReference type="InterPro" id="IPR034660">
    <property type="entry name" value="DinB/YfiT-like"/>
</dbReference>
<dbReference type="Gene3D" id="1.20.120.450">
    <property type="entry name" value="dinb family like domain"/>
    <property type="match status" value="1"/>
</dbReference>
<proteinExistence type="predicted"/>
<dbReference type="SUPFAM" id="SSF109854">
    <property type="entry name" value="DinB/YfiT-like putative metalloenzymes"/>
    <property type="match status" value="1"/>
</dbReference>
<reference evidence="2 3" key="1">
    <citation type="submission" date="2019-06" db="EMBL/GenBank/DDBJ databases">
        <title>Sequencing the genomes of 1000 actinobacteria strains.</title>
        <authorList>
            <person name="Klenk H.-P."/>
        </authorList>
    </citation>
    <scope>NUCLEOTIDE SEQUENCE [LARGE SCALE GENOMIC DNA]</scope>
    <source>
        <strain evidence="2 3">DSM 45301</strain>
    </source>
</reference>
<dbReference type="EMBL" id="VFPA01000001">
    <property type="protein sequence ID" value="TQM16401.1"/>
    <property type="molecule type" value="Genomic_DNA"/>
</dbReference>
<comment type="caution">
    <text evidence="2">The sequence shown here is derived from an EMBL/GenBank/DDBJ whole genome shotgun (WGS) entry which is preliminary data.</text>
</comment>
<protein>
    <submittedName>
        <fullName evidence="2">DinB family protein</fullName>
    </submittedName>
</protein>
<keyword evidence="3" id="KW-1185">Reference proteome</keyword>
<sequence length="180" mass="20140">MDPTRVPRLAGEHHVCGECPMSYADTSVESATAALRGVPDEVRAAVSAVAPALRRTRPDATTWSVVEYACHVRDVFSTSTIRLYRTRTEDTPVHEPMLNDLRTVRFRHNEADLDAVLAELDAHLAGFLDEIAATTDWERVGRRRPDEVRTARWLVRHALHEARHHVHDIGAVGRAVSAPR</sequence>
<dbReference type="Proteomes" id="UP000315677">
    <property type="component" value="Unassembled WGS sequence"/>
</dbReference>
<dbReference type="InterPro" id="IPR024775">
    <property type="entry name" value="DinB-like"/>
</dbReference>
<accession>A0A543E4B3</accession>
<feature type="domain" description="DinB-like" evidence="1">
    <location>
        <begin position="35"/>
        <end position="168"/>
    </location>
</feature>
<gene>
    <name evidence="2" type="ORF">FB558_3214</name>
</gene>
<evidence type="ECO:0000313" key="3">
    <source>
        <dbReference type="Proteomes" id="UP000315677"/>
    </source>
</evidence>